<dbReference type="InterPro" id="IPR043906">
    <property type="entry name" value="Gfo/Idh/MocA_OxRdtase_bact_C"/>
</dbReference>
<dbReference type="RefSeq" id="WP_284348866.1">
    <property type="nucleotide sequence ID" value="NZ_BRXS01000002.1"/>
</dbReference>
<dbReference type="Gene3D" id="3.30.360.10">
    <property type="entry name" value="Dihydrodipicolinate Reductase, domain 2"/>
    <property type="match status" value="1"/>
</dbReference>
<feature type="domain" description="Gfo/Idh/MocA-like oxidoreductase N-terminal" evidence="1">
    <location>
        <begin position="117"/>
        <end position="205"/>
    </location>
</feature>
<dbReference type="Pfam" id="PF19051">
    <property type="entry name" value="GFO_IDH_MocA_C2"/>
    <property type="match status" value="1"/>
</dbReference>
<dbReference type="SUPFAM" id="SSF55347">
    <property type="entry name" value="Glyceraldehyde-3-phosphate dehydrogenase-like, C-terminal domain"/>
    <property type="match status" value="1"/>
</dbReference>
<sequence length="551" mass="59377">MNDGQGPVTNPITRREFVGTASTLAMGAMIVPRHVLGGPGYQAPSDTLNVAIVGAGGMGMSNWTQLLGENVVAICDVDMPYVERSIAGRLRVRPPTSVPATVPEAERAKWMEERTKAAEKSLLEAQAVERTYLKAAKYADFRQLLDRQKNLDGIVVATPDHLHAVIAERAMRAGKHVYVQKPLAATVHESRVLAKTARELPKIVTQMGNQGHSGEGTRRIRELIQAGIIGKVSEVHVWTDRPVRYWAQGIPRPEVANATNGAAAPAAAPQAALALSDGKPLPVAPPRWNMRTVDNAVLAAMAANPQSPPPGLDWDLYCGPVPPIPYHPAYHPFSWRGWTDFGVGAIGDMGAHLIDQPYWALDLTQPTSVSASSTPWGGPANNPASYPLAMTAEYEYPAVGARGPVKLFWYDGGLMPPRPNFLPDDQTLPRGDGGGGVFIGEKGILIYETYGNNPRVFPASLQEAADRVPKTVPRVDVPHEVNWANACKGKGQASSPFAYAAALNETMLLPIVALRAGQGRKIAYDAAAMTVTNVPEANPFLTRRYRDGWSL</sequence>
<keyword evidence="4" id="KW-1185">Reference proteome</keyword>
<dbReference type="PANTHER" id="PTHR43818">
    <property type="entry name" value="BCDNA.GH03377"/>
    <property type="match status" value="1"/>
</dbReference>
<feature type="domain" description="Gfo/Idh/MocA-like oxidoreductase bacterial type C-terminal" evidence="2">
    <location>
        <begin position="303"/>
        <end position="370"/>
    </location>
</feature>
<dbReference type="Gene3D" id="3.40.50.720">
    <property type="entry name" value="NAD(P)-binding Rossmann-like Domain"/>
    <property type="match status" value="1"/>
</dbReference>
<protein>
    <recommendedName>
        <fullName evidence="5">Oxidoreductase</fullName>
    </recommendedName>
</protein>
<organism evidence="3 4">
    <name type="scientific">Roseisolibacter agri</name>
    <dbReference type="NCBI Taxonomy" id="2014610"/>
    <lineage>
        <taxon>Bacteria</taxon>
        <taxon>Pseudomonadati</taxon>
        <taxon>Gemmatimonadota</taxon>
        <taxon>Gemmatimonadia</taxon>
        <taxon>Gemmatimonadales</taxon>
        <taxon>Gemmatimonadaceae</taxon>
        <taxon>Roseisolibacter</taxon>
    </lineage>
</organism>
<evidence type="ECO:0000259" key="1">
    <source>
        <dbReference type="Pfam" id="PF01408"/>
    </source>
</evidence>
<dbReference type="InterPro" id="IPR036291">
    <property type="entry name" value="NAD(P)-bd_dom_sf"/>
</dbReference>
<dbReference type="PANTHER" id="PTHR43818:SF10">
    <property type="entry name" value="NADH-DEPENDENT DEHYDROGENASE-RELATED"/>
    <property type="match status" value="1"/>
</dbReference>
<comment type="caution">
    <text evidence="3">The sequence shown here is derived from an EMBL/GenBank/DDBJ whole genome shotgun (WGS) entry which is preliminary data.</text>
</comment>
<accession>A0AA37V1W9</accession>
<dbReference type="AlphaFoldDB" id="A0AA37V1W9"/>
<proteinExistence type="predicted"/>
<dbReference type="Pfam" id="PF01408">
    <property type="entry name" value="GFO_IDH_MocA"/>
    <property type="match status" value="1"/>
</dbReference>
<dbReference type="InterPro" id="IPR050463">
    <property type="entry name" value="Gfo/Idh/MocA_oxidrdct_glycsds"/>
</dbReference>
<dbReference type="SUPFAM" id="SSF51735">
    <property type="entry name" value="NAD(P)-binding Rossmann-fold domains"/>
    <property type="match status" value="1"/>
</dbReference>
<dbReference type="Proteomes" id="UP001161325">
    <property type="component" value="Unassembled WGS sequence"/>
</dbReference>
<gene>
    <name evidence="3" type="ORF">rosag_09300</name>
</gene>
<dbReference type="GO" id="GO:0000166">
    <property type="term" value="F:nucleotide binding"/>
    <property type="evidence" value="ECO:0007669"/>
    <property type="project" value="InterPro"/>
</dbReference>
<evidence type="ECO:0000313" key="4">
    <source>
        <dbReference type="Proteomes" id="UP001161325"/>
    </source>
</evidence>
<evidence type="ECO:0000259" key="2">
    <source>
        <dbReference type="Pfam" id="PF19051"/>
    </source>
</evidence>
<name>A0AA37V1W9_9BACT</name>
<dbReference type="EMBL" id="BRXS01000002">
    <property type="protein sequence ID" value="GLC24417.1"/>
    <property type="molecule type" value="Genomic_DNA"/>
</dbReference>
<reference evidence="3" key="1">
    <citation type="submission" date="2022-08" db="EMBL/GenBank/DDBJ databases">
        <title>Draft genome sequencing of Roseisolibacter agri AW1220.</title>
        <authorList>
            <person name="Tobiishi Y."/>
            <person name="Tonouchi A."/>
        </authorList>
    </citation>
    <scope>NUCLEOTIDE SEQUENCE</scope>
    <source>
        <strain evidence="3">AW1220</strain>
    </source>
</reference>
<dbReference type="InterPro" id="IPR000683">
    <property type="entry name" value="Gfo/Idh/MocA-like_OxRdtase_N"/>
</dbReference>
<evidence type="ECO:0000313" key="3">
    <source>
        <dbReference type="EMBL" id="GLC24417.1"/>
    </source>
</evidence>
<evidence type="ECO:0008006" key="5">
    <source>
        <dbReference type="Google" id="ProtNLM"/>
    </source>
</evidence>